<protein>
    <submittedName>
        <fullName evidence="2">Threonine dehydrogenase and related Zn-dependent dehydrogenases</fullName>
    </submittedName>
</protein>
<dbReference type="AlphaFoldDB" id="A0A6J4LL53"/>
<sequence>SRSGCRRSCPCWATTTRWASTTSPPTGSRSRRPRTPMRSSRRSRTVRSRSSSSP</sequence>
<dbReference type="EMBL" id="CADCTS010000470">
    <property type="protein sequence ID" value="CAA9335096.1"/>
    <property type="molecule type" value="Genomic_DNA"/>
</dbReference>
<reference evidence="2" key="1">
    <citation type="submission" date="2020-02" db="EMBL/GenBank/DDBJ databases">
        <authorList>
            <person name="Meier V. D."/>
        </authorList>
    </citation>
    <scope>NUCLEOTIDE SEQUENCE</scope>
    <source>
        <strain evidence="2">AVDCRST_MAG48</strain>
    </source>
</reference>
<proteinExistence type="predicted"/>
<feature type="compositionally biased region" description="Basic residues" evidence="1">
    <location>
        <begin position="29"/>
        <end position="47"/>
    </location>
</feature>
<accession>A0A6J4LL53</accession>
<feature type="non-terminal residue" evidence="2">
    <location>
        <position position="1"/>
    </location>
</feature>
<organism evidence="2">
    <name type="scientific">uncultured Friedmanniella sp</name>
    <dbReference type="NCBI Taxonomy" id="335381"/>
    <lineage>
        <taxon>Bacteria</taxon>
        <taxon>Bacillati</taxon>
        <taxon>Actinomycetota</taxon>
        <taxon>Actinomycetes</taxon>
        <taxon>Propionibacteriales</taxon>
        <taxon>Nocardioidaceae</taxon>
        <taxon>Friedmanniella</taxon>
        <taxon>environmental samples</taxon>
    </lineage>
</organism>
<feature type="non-terminal residue" evidence="2">
    <location>
        <position position="54"/>
    </location>
</feature>
<name>A0A6J4LL53_9ACTN</name>
<feature type="region of interest" description="Disordered" evidence="1">
    <location>
        <begin position="17"/>
        <end position="54"/>
    </location>
</feature>
<evidence type="ECO:0000256" key="1">
    <source>
        <dbReference type="SAM" id="MobiDB-lite"/>
    </source>
</evidence>
<gene>
    <name evidence="2" type="ORF">AVDCRST_MAG48-3334</name>
</gene>
<evidence type="ECO:0000313" key="2">
    <source>
        <dbReference type="EMBL" id="CAA9335096.1"/>
    </source>
</evidence>
<feature type="compositionally biased region" description="Low complexity" evidence="1">
    <location>
        <begin position="17"/>
        <end position="28"/>
    </location>
</feature>